<evidence type="ECO:0000256" key="1">
    <source>
        <dbReference type="SAM" id="MobiDB-lite"/>
    </source>
</evidence>
<gene>
    <name evidence="2" type="ORF">A7U60_g7096</name>
</gene>
<feature type="compositionally biased region" description="Basic and acidic residues" evidence="1">
    <location>
        <begin position="187"/>
        <end position="222"/>
    </location>
</feature>
<organism evidence="2 3">
    <name type="scientific">Sanghuangporus baumii</name>
    <name type="common">Phellinus baumii</name>
    <dbReference type="NCBI Taxonomy" id="108892"/>
    <lineage>
        <taxon>Eukaryota</taxon>
        <taxon>Fungi</taxon>
        <taxon>Dikarya</taxon>
        <taxon>Basidiomycota</taxon>
        <taxon>Agaricomycotina</taxon>
        <taxon>Agaricomycetes</taxon>
        <taxon>Hymenochaetales</taxon>
        <taxon>Hymenochaetaceae</taxon>
        <taxon>Sanghuangporus</taxon>
    </lineage>
</organism>
<reference evidence="2" key="1">
    <citation type="submission" date="2016-06" db="EMBL/GenBank/DDBJ databases">
        <title>Draft Genome sequence of the fungus Inonotus baumii.</title>
        <authorList>
            <person name="Zhu H."/>
            <person name="Lin W."/>
        </authorList>
    </citation>
    <scope>NUCLEOTIDE SEQUENCE</scope>
    <source>
        <strain evidence="2">821</strain>
    </source>
</reference>
<evidence type="ECO:0000313" key="2">
    <source>
        <dbReference type="EMBL" id="OCB85962.1"/>
    </source>
</evidence>
<feature type="compositionally biased region" description="Basic and acidic residues" evidence="1">
    <location>
        <begin position="330"/>
        <end position="353"/>
    </location>
</feature>
<accession>A0A9Q5HTZ2</accession>
<dbReference type="AlphaFoldDB" id="A0A9Q5HTZ2"/>
<feature type="region of interest" description="Disordered" evidence="1">
    <location>
        <begin position="169"/>
        <end position="252"/>
    </location>
</feature>
<dbReference type="EMBL" id="LNZH02000206">
    <property type="protein sequence ID" value="OCB85962.1"/>
    <property type="molecule type" value="Genomic_DNA"/>
</dbReference>
<feature type="compositionally biased region" description="Polar residues" evidence="1">
    <location>
        <begin position="66"/>
        <end position="81"/>
    </location>
</feature>
<protein>
    <submittedName>
        <fullName evidence="2">Uncharacterized protein</fullName>
    </submittedName>
</protein>
<feature type="region of interest" description="Disordered" evidence="1">
    <location>
        <begin position="63"/>
        <end position="146"/>
    </location>
</feature>
<feature type="compositionally biased region" description="Low complexity" evidence="1">
    <location>
        <begin position="101"/>
        <end position="113"/>
    </location>
</feature>
<name>A0A9Q5HTZ2_SANBA</name>
<feature type="region of interest" description="Disordered" evidence="1">
    <location>
        <begin position="330"/>
        <end position="376"/>
    </location>
</feature>
<feature type="compositionally biased region" description="Polar residues" evidence="1">
    <location>
        <begin position="127"/>
        <end position="136"/>
    </location>
</feature>
<dbReference type="Proteomes" id="UP000757232">
    <property type="component" value="Unassembled WGS sequence"/>
</dbReference>
<feature type="compositionally biased region" description="Polar residues" evidence="1">
    <location>
        <begin position="235"/>
        <end position="252"/>
    </location>
</feature>
<sequence>MLKNASLIAHGQYYALCARPVSEAHPELGHGFLSSGSHFRGRFVQQKRSAYFARGGDVGRPFARGASSTVATQQRASTSILLHTRASPVRGTHSDLHTEARAQAQSQSQSRSQPHSLNESSKDENNGTDTTESPSSKLKVRHAERPDLSILKEETYEYMLDDLRMAMKHTDPNQTRSRSIAWTDGWTGEKPREKQARDSGKLGRERGKRRTIEGSGRDEGVKRPAGTQRKAFDDSQPSSRPQNKIPSFDDSSNPLLERILPIYYRNSHLRQARMRRNDLRNLSYLEAEAKLGMTSELYFNGSFASGKARGGRRKETEIWRGKKVIEHFERETSEKPTWTREQGKGEESRDSRKNRGTGAKDSFTKVWGNLASTMRS</sequence>
<proteinExistence type="predicted"/>
<comment type="caution">
    <text evidence="2">The sequence shown here is derived from an EMBL/GenBank/DDBJ whole genome shotgun (WGS) entry which is preliminary data.</text>
</comment>
<keyword evidence="3" id="KW-1185">Reference proteome</keyword>
<evidence type="ECO:0000313" key="3">
    <source>
        <dbReference type="Proteomes" id="UP000757232"/>
    </source>
</evidence>